<organism evidence="2">
    <name type="scientific">viral metagenome</name>
    <dbReference type="NCBI Taxonomy" id="1070528"/>
    <lineage>
        <taxon>unclassified sequences</taxon>
        <taxon>metagenomes</taxon>
        <taxon>organismal metagenomes</taxon>
    </lineage>
</organism>
<sequence>MPDLDERSITLRRKILDIVNVSRQGHIKSAFSCLEIVRVLYDDILKPEDKFIMSKGHGCLAQYVLLAEKGYFPESELYKFCQEGALLGGHPSFKVPGIEVATGALGHGLPIGIGFALAGYRTYVLMGDGECNEGSVWEAAMCAAKHKLSNLTVIIDYNEQQSYGSTHEVLELEPLRQKWSAFGFDWAEVEGHNVLLLQLSFWRTDRPRVLICHTVKGKGIPSIVDNPRWHHKSDITDEEMKSLYEGLNA</sequence>
<accession>A0A6M3JAD6</accession>
<reference evidence="2" key="1">
    <citation type="submission" date="2020-03" db="EMBL/GenBank/DDBJ databases">
        <title>The deep terrestrial virosphere.</title>
        <authorList>
            <person name="Holmfeldt K."/>
            <person name="Nilsson E."/>
            <person name="Simone D."/>
            <person name="Lopez-Fernandez M."/>
            <person name="Wu X."/>
            <person name="de Brujin I."/>
            <person name="Lundin D."/>
            <person name="Andersson A."/>
            <person name="Bertilsson S."/>
            <person name="Dopson M."/>
        </authorList>
    </citation>
    <scope>NUCLEOTIDE SEQUENCE</scope>
    <source>
        <strain evidence="2">MM415B00358</strain>
    </source>
</reference>
<dbReference type="InterPro" id="IPR029061">
    <property type="entry name" value="THDP-binding"/>
</dbReference>
<feature type="domain" description="Transketolase N-terminal" evidence="1">
    <location>
        <begin position="10"/>
        <end position="243"/>
    </location>
</feature>
<dbReference type="AlphaFoldDB" id="A0A6M3JAD6"/>
<name>A0A6M3JAD6_9ZZZZ</name>
<proteinExistence type="predicted"/>
<dbReference type="PANTHER" id="PTHR47514:SF2">
    <property type="entry name" value="TRANSKETOLASE"/>
    <property type="match status" value="1"/>
</dbReference>
<dbReference type="Gene3D" id="3.40.50.970">
    <property type="match status" value="1"/>
</dbReference>
<protein>
    <submittedName>
        <fullName evidence="2">Putative transketolase domain containing protein</fullName>
    </submittedName>
</protein>
<evidence type="ECO:0000259" key="1">
    <source>
        <dbReference type="Pfam" id="PF00456"/>
    </source>
</evidence>
<dbReference type="Pfam" id="PF00456">
    <property type="entry name" value="Transketolase_N"/>
    <property type="match status" value="1"/>
</dbReference>
<dbReference type="EMBL" id="MT141552">
    <property type="protein sequence ID" value="QJA66268.1"/>
    <property type="molecule type" value="Genomic_DNA"/>
</dbReference>
<dbReference type="InterPro" id="IPR005474">
    <property type="entry name" value="Transketolase_N"/>
</dbReference>
<dbReference type="PANTHER" id="PTHR47514">
    <property type="entry name" value="TRANSKETOLASE N-TERMINAL SECTION-RELATED"/>
    <property type="match status" value="1"/>
</dbReference>
<gene>
    <name evidence="2" type="ORF">MM415B00358_0030</name>
</gene>
<evidence type="ECO:0000313" key="2">
    <source>
        <dbReference type="EMBL" id="QJA66268.1"/>
    </source>
</evidence>
<dbReference type="CDD" id="cd02012">
    <property type="entry name" value="TPP_TK"/>
    <property type="match status" value="1"/>
</dbReference>
<dbReference type="SUPFAM" id="SSF52518">
    <property type="entry name" value="Thiamin diphosphate-binding fold (THDP-binding)"/>
    <property type="match status" value="1"/>
</dbReference>